<sequence length="128" mass="14823">MNEKKGRFQGVALKILAKIMTEDKSEDNYQDEETKLTARSKTKMDWSPRRIKRSSDFRTVVKLASMKHLNKVINGARPRDVLVEDHTPKLPEKPRFSATLSPEAQYATLQCYEDALKEKIKKNENNQT</sequence>
<dbReference type="EMBL" id="CAJFCJ010000012">
    <property type="protein sequence ID" value="CAD5120225.1"/>
    <property type="molecule type" value="Genomic_DNA"/>
</dbReference>
<keyword evidence="3" id="KW-1185">Reference proteome</keyword>
<evidence type="ECO:0000313" key="2">
    <source>
        <dbReference type="EMBL" id="CAD5120225.1"/>
    </source>
</evidence>
<comment type="caution">
    <text evidence="2">The sequence shown here is derived from an EMBL/GenBank/DDBJ whole genome shotgun (WGS) entry which is preliminary data.</text>
</comment>
<organism evidence="2 3">
    <name type="scientific">Dimorphilus gyrociliatus</name>
    <dbReference type="NCBI Taxonomy" id="2664684"/>
    <lineage>
        <taxon>Eukaryota</taxon>
        <taxon>Metazoa</taxon>
        <taxon>Spiralia</taxon>
        <taxon>Lophotrochozoa</taxon>
        <taxon>Annelida</taxon>
        <taxon>Polychaeta</taxon>
        <taxon>Polychaeta incertae sedis</taxon>
        <taxon>Dinophilidae</taxon>
        <taxon>Dimorphilus</taxon>
    </lineage>
</organism>
<dbReference type="AlphaFoldDB" id="A0A7I8W0E0"/>
<dbReference type="Proteomes" id="UP000549394">
    <property type="component" value="Unassembled WGS sequence"/>
</dbReference>
<evidence type="ECO:0000313" key="3">
    <source>
        <dbReference type="Proteomes" id="UP000549394"/>
    </source>
</evidence>
<gene>
    <name evidence="2" type="ORF">DGYR_LOCUS8346</name>
</gene>
<name>A0A7I8W0E0_9ANNE</name>
<protein>
    <submittedName>
        <fullName evidence="2">DgyrCDS8797</fullName>
    </submittedName>
</protein>
<proteinExistence type="predicted"/>
<dbReference type="OrthoDB" id="6076051at2759"/>
<evidence type="ECO:0000256" key="1">
    <source>
        <dbReference type="SAM" id="MobiDB-lite"/>
    </source>
</evidence>
<reference evidence="2 3" key="1">
    <citation type="submission" date="2020-08" db="EMBL/GenBank/DDBJ databases">
        <authorList>
            <person name="Hejnol A."/>
        </authorList>
    </citation>
    <scope>NUCLEOTIDE SEQUENCE [LARGE SCALE GENOMIC DNA]</scope>
</reference>
<accession>A0A7I8W0E0</accession>
<feature type="region of interest" description="Disordered" evidence="1">
    <location>
        <begin position="24"/>
        <end position="48"/>
    </location>
</feature>